<dbReference type="AlphaFoldDB" id="A0A080ZR60"/>
<protein>
    <submittedName>
        <fullName evidence="2">Uncharacterized protein</fullName>
    </submittedName>
</protein>
<sequence>MAAPSCSKNDDGRPDAAGSDTTTVRRCWKSGDRRPELLKERRRLPELLKNGGRPPELL</sequence>
<gene>
    <name evidence="2" type="ORF">F444_14209</name>
</gene>
<evidence type="ECO:0000256" key="1">
    <source>
        <dbReference type="SAM" id="MobiDB-lite"/>
    </source>
</evidence>
<dbReference type="EMBL" id="ANJA01002582">
    <property type="protein sequence ID" value="ETO69121.1"/>
    <property type="molecule type" value="Genomic_DNA"/>
</dbReference>
<accession>A0A080ZR60</accession>
<reference evidence="2 3" key="1">
    <citation type="submission" date="2013-11" db="EMBL/GenBank/DDBJ databases">
        <title>The Genome Sequence of Phytophthora parasitica P1976.</title>
        <authorList>
            <consortium name="The Broad Institute Genomics Platform"/>
            <person name="Russ C."/>
            <person name="Tyler B."/>
            <person name="Panabieres F."/>
            <person name="Shan W."/>
            <person name="Tripathy S."/>
            <person name="Grunwald N."/>
            <person name="Machado M."/>
            <person name="Johnson C.S."/>
            <person name="Walker B."/>
            <person name="Young S."/>
            <person name="Zeng Q."/>
            <person name="Gargeya S."/>
            <person name="Fitzgerald M."/>
            <person name="Haas B."/>
            <person name="Abouelleil A."/>
            <person name="Allen A.W."/>
            <person name="Alvarado L."/>
            <person name="Arachchi H.M."/>
            <person name="Berlin A.M."/>
            <person name="Chapman S.B."/>
            <person name="Gainer-Dewar J."/>
            <person name="Goldberg J."/>
            <person name="Griggs A."/>
            <person name="Gujja S."/>
            <person name="Hansen M."/>
            <person name="Howarth C."/>
            <person name="Imamovic A."/>
            <person name="Ireland A."/>
            <person name="Larimer J."/>
            <person name="McCowan C."/>
            <person name="Murphy C."/>
            <person name="Pearson M."/>
            <person name="Poon T.W."/>
            <person name="Priest M."/>
            <person name="Roberts A."/>
            <person name="Saif S."/>
            <person name="Shea T."/>
            <person name="Sisk P."/>
            <person name="Sykes S."/>
            <person name="Wortman J."/>
            <person name="Nusbaum C."/>
            <person name="Birren B."/>
        </authorList>
    </citation>
    <scope>NUCLEOTIDE SEQUENCE [LARGE SCALE GENOMIC DNA]</scope>
    <source>
        <strain evidence="2 3">P1976</strain>
    </source>
</reference>
<dbReference type="Proteomes" id="UP000028582">
    <property type="component" value="Unassembled WGS sequence"/>
</dbReference>
<feature type="region of interest" description="Disordered" evidence="1">
    <location>
        <begin position="1"/>
        <end position="32"/>
    </location>
</feature>
<evidence type="ECO:0000313" key="3">
    <source>
        <dbReference type="Proteomes" id="UP000028582"/>
    </source>
</evidence>
<comment type="caution">
    <text evidence="2">The sequence shown here is derived from an EMBL/GenBank/DDBJ whole genome shotgun (WGS) entry which is preliminary data.</text>
</comment>
<evidence type="ECO:0000313" key="2">
    <source>
        <dbReference type="EMBL" id="ETO69121.1"/>
    </source>
</evidence>
<proteinExistence type="predicted"/>
<organism evidence="2 3">
    <name type="scientific">Phytophthora nicotianae P1976</name>
    <dbReference type="NCBI Taxonomy" id="1317066"/>
    <lineage>
        <taxon>Eukaryota</taxon>
        <taxon>Sar</taxon>
        <taxon>Stramenopiles</taxon>
        <taxon>Oomycota</taxon>
        <taxon>Peronosporomycetes</taxon>
        <taxon>Peronosporales</taxon>
        <taxon>Peronosporaceae</taxon>
        <taxon>Phytophthora</taxon>
    </lineage>
</organism>
<name>A0A080ZR60_PHYNI</name>